<gene>
    <name evidence="2" type="ORF">SKAU_G00182250</name>
</gene>
<feature type="compositionally biased region" description="Basic and acidic residues" evidence="1">
    <location>
        <begin position="53"/>
        <end position="65"/>
    </location>
</feature>
<dbReference type="OrthoDB" id="10544608at2759"/>
<accession>A0A9Q1FC41</accession>
<dbReference type="AlphaFoldDB" id="A0A9Q1FC41"/>
<sequence>MQKRRRPGQWEVGKGGGAPGASRAGWCGAECLRSARRCFCCADQLNVGSQFQFDRKEGKPPDRSDLPPSSAASNGAAHTATGPPLWDKWLQFPRHCQGFGCTSERGALIGSSDGGGPDSPSLTCASLSPLPRKRPCVPGTGFTVAHGPASSRRALSEYRRRDGILLGVMVTA</sequence>
<keyword evidence="3" id="KW-1185">Reference proteome</keyword>
<evidence type="ECO:0000313" key="2">
    <source>
        <dbReference type="EMBL" id="KAJ8355431.1"/>
    </source>
</evidence>
<evidence type="ECO:0000313" key="3">
    <source>
        <dbReference type="Proteomes" id="UP001152622"/>
    </source>
</evidence>
<dbReference type="EMBL" id="JAINUF010000006">
    <property type="protein sequence ID" value="KAJ8355431.1"/>
    <property type="molecule type" value="Genomic_DNA"/>
</dbReference>
<reference evidence="2" key="1">
    <citation type="journal article" date="2023" name="Science">
        <title>Genome structures resolve the early diversification of teleost fishes.</title>
        <authorList>
            <person name="Parey E."/>
            <person name="Louis A."/>
            <person name="Montfort J."/>
            <person name="Bouchez O."/>
            <person name="Roques C."/>
            <person name="Iampietro C."/>
            <person name="Lluch J."/>
            <person name="Castinel A."/>
            <person name="Donnadieu C."/>
            <person name="Desvignes T."/>
            <person name="Floi Bucao C."/>
            <person name="Jouanno E."/>
            <person name="Wen M."/>
            <person name="Mejri S."/>
            <person name="Dirks R."/>
            <person name="Jansen H."/>
            <person name="Henkel C."/>
            <person name="Chen W.J."/>
            <person name="Zahm M."/>
            <person name="Cabau C."/>
            <person name="Klopp C."/>
            <person name="Thompson A.W."/>
            <person name="Robinson-Rechavi M."/>
            <person name="Braasch I."/>
            <person name="Lecointre G."/>
            <person name="Bobe J."/>
            <person name="Postlethwait J.H."/>
            <person name="Berthelot C."/>
            <person name="Roest Crollius H."/>
            <person name="Guiguen Y."/>
        </authorList>
    </citation>
    <scope>NUCLEOTIDE SEQUENCE</scope>
    <source>
        <strain evidence="2">WJC10195</strain>
    </source>
</reference>
<dbReference type="Proteomes" id="UP001152622">
    <property type="component" value="Chromosome 6"/>
</dbReference>
<organism evidence="2 3">
    <name type="scientific">Synaphobranchus kaupii</name>
    <name type="common">Kaup's arrowtooth eel</name>
    <dbReference type="NCBI Taxonomy" id="118154"/>
    <lineage>
        <taxon>Eukaryota</taxon>
        <taxon>Metazoa</taxon>
        <taxon>Chordata</taxon>
        <taxon>Craniata</taxon>
        <taxon>Vertebrata</taxon>
        <taxon>Euteleostomi</taxon>
        <taxon>Actinopterygii</taxon>
        <taxon>Neopterygii</taxon>
        <taxon>Teleostei</taxon>
        <taxon>Anguilliformes</taxon>
        <taxon>Synaphobranchidae</taxon>
        <taxon>Synaphobranchus</taxon>
    </lineage>
</organism>
<proteinExistence type="predicted"/>
<comment type="caution">
    <text evidence="2">The sequence shown here is derived from an EMBL/GenBank/DDBJ whole genome shotgun (WGS) entry which is preliminary data.</text>
</comment>
<evidence type="ECO:0000256" key="1">
    <source>
        <dbReference type="SAM" id="MobiDB-lite"/>
    </source>
</evidence>
<protein>
    <submittedName>
        <fullName evidence="2">Uncharacterized protein</fullName>
    </submittedName>
</protein>
<name>A0A9Q1FC41_SYNKA</name>
<feature type="region of interest" description="Disordered" evidence="1">
    <location>
        <begin position="52"/>
        <end position="84"/>
    </location>
</feature>
<feature type="region of interest" description="Disordered" evidence="1">
    <location>
        <begin position="1"/>
        <end position="24"/>
    </location>
</feature>